<dbReference type="EMBL" id="BKCP01004627">
    <property type="protein sequence ID" value="GER32697.1"/>
    <property type="molecule type" value="Genomic_DNA"/>
</dbReference>
<evidence type="ECO:0000313" key="7">
    <source>
        <dbReference type="Proteomes" id="UP000325081"/>
    </source>
</evidence>
<dbReference type="Pfam" id="PF22891">
    <property type="entry name" value="KH_PNO1_2nd"/>
    <property type="match status" value="1"/>
</dbReference>
<dbReference type="GO" id="GO:0003723">
    <property type="term" value="F:RNA binding"/>
    <property type="evidence" value="ECO:0007669"/>
    <property type="project" value="UniProtKB-KW"/>
</dbReference>
<organism evidence="6 7">
    <name type="scientific">Striga asiatica</name>
    <name type="common">Asiatic witchweed</name>
    <name type="synonym">Buchnera asiatica</name>
    <dbReference type="NCBI Taxonomy" id="4170"/>
    <lineage>
        <taxon>Eukaryota</taxon>
        <taxon>Viridiplantae</taxon>
        <taxon>Streptophyta</taxon>
        <taxon>Embryophyta</taxon>
        <taxon>Tracheophyta</taxon>
        <taxon>Spermatophyta</taxon>
        <taxon>Magnoliopsida</taxon>
        <taxon>eudicotyledons</taxon>
        <taxon>Gunneridae</taxon>
        <taxon>Pentapetalae</taxon>
        <taxon>asterids</taxon>
        <taxon>lamiids</taxon>
        <taxon>Lamiales</taxon>
        <taxon>Orobanchaceae</taxon>
        <taxon>Buchnereae</taxon>
        <taxon>Striga</taxon>
    </lineage>
</organism>
<evidence type="ECO:0000256" key="3">
    <source>
        <dbReference type="ARBA" id="ARBA00022884"/>
    </source>
</evidence>
<reference evidence="7" key="1">
    <citation type="journal article" date="2019" name="Curr. Biol.">
        <title>Genome Sequence of Striga asiatica Provides Insight into the Evolution of Plant Parasitism.</title>
        <authorList>
            <person name="Yoshida S."/>
            <person name="Kim S."/>
            <person name="Wafula E.K."/>
            <person name="Tanskanen J."/>
            <person name="Kim Y.M."/>
            <person name="Honaas L."/>
            <person name="Yang Z."/>
            <person name="Spallek T."/>
            <person name="Conn C.E."/>
            <person name="Ichihashi Y."/>
            <person name="Cheong K."/>
            <person name="Cui S."/>
            <person name="Der J.P."/>
            <person name="Gundlach H."/>
            <person name="Jiao Y."/>
            <person name="Hori C."/>
            <person name="Ishida J.K."/>
            <person name="Kasahara H."/>
            <person name="Kiba T."/>
            <person name="Kim M.S."/>
            <person name="Koo N."/>
            <person name="Laohavisit A."/>
            <person name="Lee Y.H."/>
            <person name="Lumba S."/>
            <person name="McCourt P."/>
            <person name="Mortimer J.C."/>
            <person name="Mutuku J.M."/>
            <person name="Nomura T."/>
            <person name="Sasaki-Sekimoto Y."/>
            <person name="Seto Y."/>
            <person name="Wang Y."/>
            <person name="Wakatake T."/>
            <person name="Sakakibara H."/>
            <person name="Demura T."/>
            <person name="Yamaguchi S."/>
            <person name="Yoneyama K."/>
            <person name="Manabe R.I."/>
            <person name="Nelson D.C."/>
            <person name="Schulman A.H."/>
            <person name="Timko M.P."/>
            <person name="dePamphilis C.W."/>
            <person name="Choi D."/>
            <person name="Shirasu K."/>
        </authorList>
    </citation>
    <scope>NUCLEOTIDE SEQUENCE [LARGE SCALE GENOMIC DNA]</scope>
    <source>
        <strain evidence="7">cv. UVA1</strain>
    </source>
</reference>
<dbReference type="AlphaFoldDB" id="A0A5A7PK55"/>
<keyword evidence="3" id="KW-0694">RNA-binding</keyword>
<dbReference type="GO" id="GO:0005730">
    <property type="term" value="C:nucleolus"/>
    <property type="evidence" value="ECO:0007669"/>
    <property type="project" value="UniProtKB-SubCell"/>
</dbReference>
<gene>
    <name evidence="6" type="ORF">STAS_08779</name>
</gene>
<dbReference type="InterPro" id="IPR036612">
    <property type="entry name" value="KH_dom_type_1_sf"/>
</dbReference>
<comment type="similarity">
    <text evidence="2">Belongs to the PNO1 family.</text>
</comment>
<keyword evidence="4" id="KW-0539">Nucleus</keyword>
<dbReference type="FunFam" id="3.30.1370.10:FF:000009">
    <property type="entry name" value="RNA-binding protein PNO1"/>
    <property type="match status" value="1"/>
</dbReference>
<comment type="subcellular location">
    <subcellularLocation>
        <location evidence="1">Nucleus</location>
        <location evidence="1">Nucleolus</location>
    </subcellularLocation>
</comment>
<name>A0A5A7PK55_STRAF</name>
<feature type="domain" description="PNO1 second type I KH" evidence="5">
    <location>
        <begin position="216"/>
        <end position="298"/>
    </location>
</feature>
<evidence type="ECO:0000256" key="4">
    <source>
        <dbReference type="ARBA" id="ARBA00023242"/>
    </source>
</evidence>
<comment type="caution">
    <text evidence="6">The sequence shown here is derived from an EMBL/GenBank/DDBJ whole genome shotgun (WGS) entry which is preliminary data.</text>
</comment>
<dbReference type="PANTHER" id="PTHR12826:SF13">
    <property type="entry name" value="RNA-BINDING PROTEIN PNO1"/>
    <property type="match status" value="1"/>
</dbReference>
<dbReference type="OrthoDB" id="1932641at2759"/>
<dbReference type="CDD" id="cd22392">
    <property type="entry name" value="KH-I_PNO1_rpt2"/>
    <property type="match status" value="1"/>
</dbReference>
<protein>
    <submittedName>
        <fullName evidence="6">Pre-rRNA-processing protein PNO1</fullName>
    </submittedName>
</protein>
<evidence type="ECO:0000313" key="6">
    <source>
        <dbReference type="EMBL" id="GER32697.1"/>
    </source>
</evidence>
<dbReference type="PANTHER" id="PTHR12826">
    <property type="entry name" value="RIBONUCLEASE Y"/>
    <property type="match status" value="1"/>
</dbReference>
<proteinExistence type="inferred from homology"/>
<dbReference type="InterPro" id="IPR055211">
    <property type="entry name" value="KH_PNO1_2nd"/>
</dbReference>
<accession>A0A5A7PK55</accession>
<dbReference type="Proteomes" id="UP000325081">
    <property type="component" value="Unassembled WGS sequence"/>
</dbReference>
<dbReference type="Gene3D" id="3.30.1370.10">
    <property type="entry name" value="K Homology domain, type 1"/>
    <property type="match status" value="1"/>
</dbReference>
<evidence type="ECO:0000256" key="2">
    <source>
        <dbReference type="ARBA" id="ARBA00007515"/>
    </source>
</evidence>
<evidence type="ECO:0000256" key="1">
    <source>
        <dbReference type="ARBA" id="ARBA00004604"/>
    </source>
</evidence>
<keyword evidence="7" id="KW-1185">Reference proteome</keyword>
<dbReference type="InterPro" id="IPR055212">
    <property type="entry name" value="KH-I_PNO1_first"/>
</dbReference>
<dbReference type="SUPFAM" id="SSF54791">
    <property type="entry name" value="Eukaryotic type KH-domain (KH-domain type I)"/>
    <property type="match status" value="1"/>
</dbReference>
<evidence type="ECO:0000259" key="5">
    <source>
        <dbReference type="Pfam" id="PF22891"/>
    </source>
</evidence>
<dbReference type="CDD" id="cd22391">
    <property type="entry name" value="KH-I_PNO1_rpt1"/>
    <property type="match status" value="1"/>
</dbReference>
<sequence length="306" mass="34761">MAWVMCFRAMRASACMGNDLGSYMRACTSVDERCRAMSMSVARAVGWRSAQARWKQEKRLPCHLTASHSTQPIPPLSLRRRQALPKIRTQARSKFKVSPAMEPEIIPPKKPIFDPLKAHEITEGKQAEFRKVPVPSHRLKPLKDAWDIIYDKVYNVMNVDIRMNLKARRVELKNKRETPDIGHLQRCADFVHAFVLGFDVPDAKLMLSYDELYIDSFEIRDVKRLSGEHLSRAVGRLSGKSGKTKFAIENATKTRIVIADKRIHVMGPFARIKIARSCLCSLIMGSPAARVYSKLRLVASRLDSMA</sequence>